<evidence type="ECO:0000313" key="1">
    <source>
        <dbReference type="EMBL" id="RVX06089.1"/>
    </source>
</evidence>
<dbReference type="Proteomes" id="UP000288805">
    <property type="component" value="Unassembled WGS sequence"/>
</dbReference>
<accession>A0A438JAU6</accession>
<dbReference type="AlphaFoldDB" id="A0A438JAU6"/>
<gene>
    <name evidence="1" type="ORF">CK203_018813</name>
</gene>
<reference evidence="1 2" key="1">
    <citation type="journal article" date="2018" name="PLoS Genet.">
        <title>Population sequencing reveals clonal diversity and ancestral inbreeding in the grapevine cultivar Chardonnay.</title>
        <authorList>
            <person name="Roach M.J."/>
            <person name="Johnson D.L."/>
            <person name="Bohlmann J."/>
            <person name="van Vuuren H.J."/>
            <person name="Jones S.J."/>
            <person name="Pretorius I.S."/>
            <person name="Schmidt S.A."/>
            <person name="Borneman A.R."/>
        </authorList>
    </citation>
    <scope>NUCLEOTIDE SEQUENCE [LARGE SCALE GENOMIC DNA]</scope>
    <source>
        <strain evidence="2">cv. Chardonnay</strain>
        <tissue evidence="1">Leaf</tissue>
    </source>
</reference>
<protein>
    <submittedName>
        <fullName evidence="1">Uncharacterized protein</fullName>
    </submittedName>
</protein>
<name>A0A438JAU6_VITVI</name>
<sequence length="167" mass="19657">MPHVKLSLAPQFHHLFLWPPTARRHVAPWEPSTCKESYPAEMQRNEPQMGVYNRAEGDPHRKEDRWRLVSHWKQQKVRAIASSSWLCHVFYSLLSPLLIIFIQRRETGPSTISIPLTPLFTHEPSSELNHNLAFRPLTRVHHFKYGRKSSPLIETALFPHKFDVYFN</sequence>
<proteinExistence type="predicted"/>
<organism evidence="1 2">
    <name type="scientific">Vitis vinifera</name>
    <name type="common">Grape</name>
    <dbReference type="NCBI Taxonomy" id="29760"/>
    <lineage>
        <taxon>Eukaryota</taxon>
        <taxon>Viridiplantae</taxon>
        <taxon>Streptophyta</taxon>
        <taxon>Embryophyta</taxon>
        <taxon>Tracheophyta</taxon>
        <taxon>Spermatophyta</taxon>
        <taxon>Magnoliopsida</taxon>
        <taxon>eudicotyledons</taxon>
        <taxon>Gunneridae</taxon>
        <taxon>Pentapetalae</taxon>
        <taxon>rosids</taxon>
        <taxon>Vitales</taxon>
        <taxon>Vitaceae</taxon>
        <taxon>Viteae</taxon>
        <taxon>Vitis</taxon>
    </lineage>
</organism>
<evidence type="ECO:0000313" key="2">
    <source>
        <dbReference type="Proteomes" id="UP000288805"/>
    </source>
</evidence>
<comment type="caution">
    <text evidence="1">The sequence shown here is derived from an EMBL/GenBank/DDBJ whole genome shotgun (WGS) entry which is preliminary data.</text>
</comment>
<dbReference type="EMBL" id="QGNW01000053">
    <property type="protein sequence ID" value="RVX06089.1"/>
    <property type="molecule type" value="Genomic_DNA"/>
</dbReference>